<accession>A0ABV3CXU4</accession>
<dbReference type="RefSeq" id="WP_359208898.1">
    <property type="nucleotide sequence ID" value="NZ_JBEZAM010000022.1"/>
</dbReference>
<name>A0ABV3CXU4_STREX</name>
<proteinExistence type="inferred from homology"/>
<sequence>MKAGGMKAGAEKSGVMKAREHRRKLVSLAYPVYFELLAGVTAGIINMVWVARLGGEAVAAVAAATSLENLLLGVILVAGSGTTVLVARARGAEDPAAMRSAVRGGWALWAIVTPVVAVGGFLCREPLARLVLGGGDGGSALLATGYLAIALPGIAVFFATNVIDGILKGAGDTRTPMRLALLANGLILVLDPLFILGFDLGVRGAAIATVLGRTVALACGLVALRRNAVLRQAAGAPPSGAGSLGSDARGVAATGVPMSADFVVRMTGALALVAVVARIGVAEVAAYGIATKAMYVATMSFYSIRQAASIRTAHLLGTGRDERGAIGRQALLLAGALGLTAALTLLAAGPWIMRAFGGEGAVAEAGAVYLRCLGPYLVMLACFIALGGVFEGSGGSPALARITTCGVGLQLALAYGLSGSGLPGVCLAMAASMALQCAAVARMYRRTRPPTGVGGRPVQSAGLPMYSTE</sequence>
<keyword evidence="11 14" id="KW-0472">Membrane</keyword>
<organism evidence="15 16">
    <name type="scientific">Streptomyces exfoliatus</name>
    <name type="common">Streptomyces hydrogenans</name>
    <dbReference type="NCBI Taxonomy" id="1905"/>
    <lineage>
        <taxon>Bacteria</taxon>
        <taxon>Bacillati</taxon>
        <taxon>Actinomycetota</taxon>
        <taxon>Actinomycetes</taxon>
        <taxon>Kitasatosporales</taxon>
        <taxon>Streptomycetaceae</taxon>
        <taxon>Streptomyces</taxon>
    </lineage>
</organism>
<evidence type="ECO:0000256" key="1">
    <source>
        <dbReference type="ARBA" id="ARBA00003408"/>
    </source>
</evidence>
<keyword evidence="8 14" id="KW-0812">Transmembrane</keyword>
<dbReference type="PANTHER" id="PTHR43298">
    <property type="entry name" value="MULTIDRUG RESISTANCE PROTEIN NORM-RELATED"/>
    <property type="match status" value="1"/>
</dbReference>
<dbReference type="PIRSF" id="PIRSF006603">
    <property type="entry name" value="DinF"/>
    <property type="match status" value="1"/>
</dbReference>
<evidence type="ECO:0000256" key="12">
    <source>
        <dbReference type="ARBA" id="ARBA00031636"/>
    </source>
</evidence>
<feature type="transmembrane region" description="Helical" evidence="14">
    <location>
        <begin position="373"/>
        <end position="391"/>
    </location>
</feature>
<evidence type="ECO:0000256" key="14">
    <source>
        <dbReference type="SAM" id="Phobius"/>
    </source>
</evidence>
<keyword evidence="10" id="KW-0406">Ion transport</keyword>
<keyword evidence="16" id="KW-1185">Reference proteome</keyword>
<evidence type="ECO:0000256" key="2">
    <source>
        <dbReference type="ARBA" id="ARBA00004651"/>
    </source>
</evidence>
<feature type="transmembrane region" description="Helical" evidence="14">
    <location>
        <begin position="422"/>
        <end position="441"/>
    </location>
</feature>
<gene>
    <name evidence="15" type="ORF">AB0A76_17730</name>
</gene>
<comment type="function">
    <text evidence="1">Multidrug efflux pump.</text>
</comment>
<evidence type="ECO:0000256" key="11">
    <source>
        <dbReference type="ARBA" id="ARBA00023136"/>
    </source>
</evidence>
<feature type="region of interest" description="Disordered" evidence="13">
    <location>
        <begin position="450"/>
        <end position="469"/>
    </location>
</feature>
<comment type="caution">
    <text evidence="15">The sequence shown here is derived from an EMBL/GenBank/DDBJ whole genome shotgun (WGS) entry which is preliminary data.</text>
</comment>
<evidence type="ECO:0000256" key="7">
    <source>
        <dbReference type="ARBA" id="ARBA00022475"/>
    </source>
</evidence>
<evidence type="ECO:0000256" key="10">
    <source>
        <dbReference type="ARBA" id="ARBA00023065"/>
    </source>
</evidence>
<dbReference type="InterPro" id="IPR048279">
    <property type="entry name" value="MdtK-like"/>
</dbReference>
<feature type="transmembrane region" description="Helical" evidence="14">
    <location>
        <begin position="179"/>
        <end position="198"/>
    </location>
</feature>
<keyword evidence="5" id="KW-0813">Transport</keyword>
<evidence type="ECO:0000256" key="13">
    <source>
        <dbReference type="SAM" id="MobiDB-lite"/>
    </source>
</evidence>
<dbReference type="PANTHER" id="PTHR43298:SF2">
    <property type="entry name" value="FMN_FAD EXPORTER YEEO-RELATED"/>
    <property type="match status" value="1"/>
</dbReference>
<dbReference type="Pfam" id="PF01554">
    <property type="entry name" value="MatE"/>
    <property type="match status" value="2"/>
</dbReference>
<evidence type="ECO:0000256" key="9">
    <source>
        <dbReference type="ARBA" id="ARBA00022989"/>
    </source>
</evidence>
<dbReference type="Proteomes" id="UP001551210">
    <property type="component" value="Unassembled WGS sequence"/>
</dbReference>
<dbReference type="InterPro" id="IPR050222">
    <property type="entry name" value="MATE_MdtK"/>
</dbReference>
<evidence type="ECO:0000313" key="16">
    <source>
        <dbReference type="Proteomes" id="UP001551210"/>
    </source>
</evidence>
<reference evidence="15 16" key="1">
    <citation type="submission" date="2024-06" db="EMBL/GenBank/DDBJ databases">
        <title>The Natural Products Discovery Center: Release of the First 8490 Sequenced Strains for Exploring Actinobacteria Biosynthetic Diversity.</title>
        <authorList>
            <person name="Kalkreuter E."/>
            <person name="Kautsar S.A."/>
            <person name="Yang D."/>
            <person name="Bader C.D."/>
            <person name="Teijaro C.N."/>
            <person name="Fluegel L."/>
            <person name="Davis C.M."/>
            <person name="Simpson J.R."/>
            <person name="Lauterbach L."/>
            <person name="Steele A.D."/>
            <person name="Gui C."/>
            <person name="Meng S."/>
            <person name="Li G."/>
            <person name="Viehrig K."/>
            <person name="Ye F."/>
            <person name="Su P."/>
            <person name="Kiefer A.F."/>
            <person name="Nichols A."/>
            <person name="Cepeda A.J."/>
            <person name="Yan W."/>
            <person name="Fan B."/>
            <person name="Jiang Y."/>
            <person name="Adhikari A."/>
            <person name="Zheng C.-J."/>
            <person name="Schuster L."/>
            <person name="Cowan T.M."/>
            <person name="Smanski M.J."/>
            <person name="Chevrette M.G."/>
            <person name="De Carvalho L.P.S."/>
            <person name="Shen B."/>
        </authorList>
    </citation>
    <scope>NUCLEOTIDE SEQUENCE [LARGE SCALE GENOMIC DNA]</scope>
    <source>
        <strain evidence="15 16">NPDC045705</strain>
    </source>
</reference>
<keyword evidence="9 14" id="KW-1133">Transmembrane helix</keyword>
<feature type="transmembrane region" description="Helical" evidence="14">
    <location>
        <begin position="101"/>
        <end position="122"/>
    </location>
</feature>
<comment type="similarity">
    <text evidence="3">Belongs to the multi antimicrobial extrusion (MATE) (TC 2.A.66.1) family.</text>
</comment>
<evidence type="ECO:0000256" key="3">
    <source>
        <dbReference type="ARBA" id="ARBA00010199"/>
    </source>
</evidence>
<keyword evidence="6" id="KW-0050">Antiport</keyword>
<feature type="transmembrane region" description="Helical" evidence="14">
    <location>
        <begin position="204"/>
        <end position="224"/>
    </location>
</feature>
<dbReference type="InterPro" id="IPR002528">
    <property type="entry name" value="MATE_fam"/>
</dbReference>
<feature type="transmembrane region" description="Helical" evidence="14">
    <location>
        <begin position="330"/>
        <end position="353"/>
    </location>
</feature>
<evidence type="ECO:0000256" key="6">
    <source>
        <dbReference type="ARBA" id="ARBA00022449"/>
    </source>
</evidence>
<keyword evidence="7" id="KW-1003">Cell membrane</keyword>
<evidence type="ECO:0000256" key="5">
    <source>
        <dbReference type="ARBA" id="ARBA00022448"/>
    </source>
</evidence>
<feature type="transmembrane region" description="Helical" evidence="14">
    <location>
        <begin position="142"/>
        <end position="167"/>
    </location>
</feature>
<comment type="subcellular location">
    <subcellularLocation>
        <location evidence="2">Cell membrane</location>
        <topology evidence="2">Multi-pass membrane protein</topology>
    </subcellularLocation>
</comment>
<protein>
    <recommendedName>
        <fullName evidence="4">Probable multidrug resistance protein NorM</fullName>
    </recommendedName>
    <alternativeName>
        <fullName evidence="12">Multidrug-efflux transporter</fullName>
    </alternativeName>
</protein>
<evidence type="ECO:0000256" key="8">
    <source>
        <dbReference type="ARBA" id="ARBA00022692"/>
    </source>
</evidence>
<dbReference type="EMBL" id="JBEZAM010000022">
    <property type="protein sequence ID" value="MEU7295035.1"/>
    <property type="molecule type" value="Genomic_DNA"/>
</dbReference>
<evidence type="ECO:0000313" key="15">
    <source>
        <dbReference type="EMBL" id="MEU7295035.1"/>
    </source>
</evidence>
<feature type="transmembrane region" description="Helical" evidence="14">
    <location>
        <begin position="25"/>
        <end position="50"/>
    </location>
</feature>
<evidence type="ECO:0000256" key="4">
    <source>
        <dbReference type="ARBA" id="ARBA00020268"/>
    </source>
</evidence>